<dbReference type="AlphaFoldDB" id="D6TW15"/>
<reference evidence="1 2" key="1">
    <citation type="journal article" date="2011" name="Stand. Genomic Sci.">
        <title>Non-contiguous finished genome sequence and contextual data of the filamentous soil bacterium Ktedonobacter racemifer type strain (SOSP1-21).</title>
        <authorList>
            <person name="Chang Y.J."/>
            <person name="Land M."/>
            <person name="Hauser L."/>
            <person name="Chertkov O."/>
            <person name="Del Rio T.G."/>
            <person name="Nolan M."/>
            <person name="Copeland A."/>
            <person name="Tice H."/>
            <person name="Cheng J.F."/>
            <person name="Lucas S."/>
            <person name="Han C."/>
            <person name="Goodwin L."/>
            <person name="Pitluck S."/>
            <person name="Ivanova N."/>
            <person name="Ovchinikova G."/>
            <person name="Pati A."/>
            <person name="Chen A."/>
            <person name="Palaniappan K."/>
            <person name="Mavromatis K."/>
            <person name="Liolios K."/>
            <person name="Brettin T."/>
            <person name="Fiebig A."/>
            <person name="Rohde M."/>
            <person name="Abt B."/>
            <person name="Goker M."/>
            <person name="Detter J.C."/>
            <person name="Woyke T."/>
            <person name="Bristow J."/>
            <person name="Eisen J.A."/>
            <person name="Markowitz V."/>
            <person name="Hugenholtz P."/>
            <person name="Kyrpides N.C."/>
            <person name="Klenk H.P."/>
            <person name="Lapidus A."/>
        </authorList>
    </citation>
    <scope>NUCLEOTIDE SEQUENCE [LARGE SCALE GENOMIC DNA]</scope>
    <source>
        <strain evidence="2">DSM 44963</strain>
    </source>
</reference>
<keyword evidence="2" id="KW-1185">Reference proteome</keyword>
<proteinExistence type="predicted"/>
<gene>
    <name evidence="1" type="ORF">Krac_5430</name>
</gene>
<comment type="caution">
    <text evidence="1">The sequence shown here is derived from an EMBL/GenBank/DDBJ whole genome shotgun (WGS) entry which is preliminary data.</text>
</comment>
<dbReference type="InParanoid" id="D6TW15"/>
<evidence type="ECO:0000313" key="1">
    <source>
        <dbReference type="EMBL" id="EFH84398.1"/>
    </source>
</evidence>
<accession>D6TW15</accession>
<protein>
    <submittedName>
        <fullName evidence="1">Uncharacterized protein</fullName>
    </submittedName>
</protein>
<dbReference type="EMBL" id="ADVG01000003">
    <property type="protein sequence ID" value="EFH84398.1"/>
    <property type="molecule type" value="Genomic_DNA"/>
</dbReference>
<evidence type="ECO:0000313" key="2">
    <source>
        <dbReference type="Proteomes" id="UP000004508"/>
    </source>
</evidence>
<dbReference type="Proteomes" id="UP000004508">
    <property type="component" value="Unassembled WGS sequence"/>
</dbReference>
<name>D6TW15_KTERA</name>
<sequence length="130" mass="15015">MASDGILGQPARLYFQGQYSQEQQGLRLLDAYLYVHRESAEMARHLLVYLELGRHHKNIDAHLVYGELAGDWTIDVTVYSLQDYFNYMVVLSTEYIAGTQDLKRVLTLQALHDLHMALRKQLIEEENTAC</sequence>
<dbReference type="STRING" id="485913.Krac_5430"/>
<organism evidence="1 2">
    <name type="scientific">Ktedonobacter racemifer DSM 44963</name>
    <dbReference type="NCBI Taxonomy" id="485913"/>
    <lineage>
        <taxon>Bacteria</taxon>
        <taxon>Bacillati</taxon>
        <taxon>Chloroflexota</taxon>
        <taxon>Ktedonobacteria</taxon>
        <taxon>Ktedonobacterales</taxon>
        <taxon>Ktedonobacteraceae</taxon>
        <taxon>Ktedonobacter</taxon>
    </lineage>
</organism>